<evidence type="ECO:0000256" key="11">
    <source>
        <dbReference type="ARBA" id="ARBA00035730"/>
    </source>
</evidence>
<dbReference type="Pfam" id="PF21721">
    <property type="entry name" value="Gp38_N"/>
    <property type="match status" value="1"/>
</dbReference>
<evidence type="ECO:0000256" key="2">
    <source>
        <dbReference type="ARBA" id="ARBA00022581"/>
    </source>
</evidence>
<dbReference type="EMBL" id="AP018814">
    <property type="protein sequence ID" value="BBF63669.1"/>
    <property type="molecule type" value="Genomic_DNA"/>
</dbReference>
<dbReference type="GO" id="GO:0098671">
    <property type="term" value="P:adhesion receptor-mediated virion attachment to host cell"/>
    <property type="evidence" value="ECO:0007669"/>
    <property type="project" value="UniProtKB-ARBA"/>
</dbReference>
<feature type="domain" description="Receptor-recognising protein Gp38" evidence="12">
    <location>
        <begin position="51"/>
        <end position="265"/>
    </location>
</feature>
<reference evidence="14 15" key="1">
    <citation type="submission" date="2018-07" db="EMBL/GenBank/DDBJ databases">
        <title>Complete genome sequence of bacteriophage T6.</title>
        <authorList>
            <person name="Akiyama T."/>
            <person name="Ando H."/>
            <person name="Kitao T."/>
            <person name="Shimada K."/>
        </authorList>
    </citation>
    <scope>NUCLEOTIDE SEQUENCE [LARGE SCALE GENOMIC DNA]</scope>
    <source>
        <strain evidence="14 15">T6</strain>
    </source>
</reference>
<evidence type="ECO:0000259" key="13">
    <source>
        <dbReference type="Pfam" id="PF21721"/>
    </source>
</evidence>
<keyword evidence="15" id="KW-1185">Reference proteome</keyword>
<dbReference type="Pfam" id="PF05268">
    <property type="entry name" value="GP38"/>
    <property type="match status" value="1"/>
</dbReference>
<organism evidence="14 15">
    <name type="scientific">Enterobacteria phage T6</name>
    <name type="common">Bacteriophage T6</name>
    <dbReference type="NCBI Taxonomy" id="10666"/>
    <lineage>
        <taxon>Viruses</taxon>
        <taxon>Duplodnaviria</taxon>
        <taxon>Heunggongvirae</taxon>
        <taxon>Uroviricota</taxon>
        <taxon>Caudoviricetes</taxon>
        <taxon>Pantevenvirales</taxon>
        <taxon>Straboviridae</taxon>
        <taxon>Tevenvirinae</taxon>
        <taxon>Tequatrovirus</taxon>
        <taxon>Tequatrovirus T6</taxon>
    </lineage>
</organism>
<keyword evidence="6" id="KW-0946">Virion</keyword>
<organismHost>
    <name type="scientific">Escherichia coli</name>
    <dbReference type="NCBI Taxonomy" id="562"/>
</organismHost>
<evidence type="ECO:0000256" key="4">
    <source>
        <dbReference type="ARBA" id="ARBA00022732"/>
    </source>
</evidence>
<evidence type="ECO:0000259" key="12">
    <source>
        <dbReference type="Pfam" id="PF05268"/>
    </source>
</evidence>
<evidence type="ECO:0000256" key="10">
    <source>
        <dbReference type="ARBA" id="ARBA00035721"/>
    </source>
</evidence>
<dbReference type="Proteomes" id="UP000502759">
    <property type="component" value="Segment"/>
</dbReference>
<evidence type="ECO:0000256" key="6">
    <source>
        <dbReference type="ARBA" id="ARBA00022844"/>
    </source>
</evidence>
<comment type="subcellular location">
    <subcellularLocation>
        <location evidence="1">Virion</location>
    </subcellularLocation>
</comment>
<evidence type="ECO:0000256" key="3">
    <source>
        <dbReference type="ARBA" id="ARBA00022672"/>
    </source>
</evidence>
<evidence type="ECO:0000256" key="5">
    <source>
        <dbReference type="ARBA" id="ARBA00022804"/>
    </source>
</evidence>
<evidence type="ECO:0000313" key="14">
    <source>
        <dbReference type="EMBL" id="BBF63669.1"/>
    </source>
</evidence>
<keyword evidence="7" id="KW-1160">Virus entry into host cell</keyword>
<name>A0A6J4A218_BPT6</name>
<keyword evidence="5" id="KW-1161">Viral attachment to host cell</keyword>
<keyword evidence="2" id="KW-0945">Host-virus interaction</keyword>
<protein>
    <recommendedName>
        <fullName evidence="9">Receptor-recognizing protein gp38</fullName>
    </recommendedName>
    <alternativeName>
        <fullName evidence="10">Gene product 38</fullName>
    </alternativeName>
    <alternativeName>
        <fullName evidence="11">Long tail fiber adhesin</fullName>
    </alternativeName>
</protein>
<proteinExistence type="inferred from homology"/>
<evidence type="ECO:0000256" key="9">
    <source>
        <dbReference type="ARBA" id="ARBA00035690"/>
    </source>
</evidence>
<keyword evidence="4" id="KW-1227">Viral tail protein</keyword>
<dbReference type="InterPro" id="IPR007932">
    <property type="entry name" value="Receptor-recog_Gp38"/>
</dbReference>
<evidence type="ECO:0000313" key="15">
    <source>
        <dbReference type="Proteomes" id="UP000502759"/>
    </source>
</evidence>
<dbReference type="GO" id="GO:0046718">
    <property type="term" value="P:symbiont entry into host cell"/>
    <property type="evidence" value="ECO:0007669"/>
    <property type="project" value="UniProtKB-KW"/>
</dbReference>
<sequence>MEKIMAVVGVPGWIGSSSVNETGQRWMSQAAGQLRLGVPCWMSQFAGRSREIIHTVSANHNFNGQWFRDRCFEAGGAPIVFNIVGDIVSYSKDVPLFFMYGDTPNEYVVLNIHGGVHMWGRGGNGGSNSPGSAGGHCIQNDIGGRLRINNGGAIAGGGGGGGGGYYSPFPQMRLTFGGGGGRPFGAPGGSINMQSGATGGTISSPGSGSVIGIYNGGNGGEVGSAGGRCNIRGQGSEYDGGAAGYAVIGSAPTWQNVGAIYGPRV</sequence>
<accession>A0A6J4A218</accession>
<dbReference type="GO" id="GO:0098024">
    <property type="term" value="C:virus tail, fiber"/>
    <property type="evidence" value="ECO:0007669"/>
    <property type="project" value="UniProtKB-KW"/>
</dbReference>
<evidence type="ECO:0000256" key="8">
    <source>
        <dbReference type="ARBA" id="ARBA00035654"/>
    </source>
</evidence>
<gene>
    <name evidence="14" type="ORF">EcT6_00251</name>
</gene>
<feature type="domain" description="Phage tail fibre adhesin Gp38 N-terminal" evidence="13">
    <location>
        <begin position="5"/>
        <end position="46"/>
    </location>
</feature>
<comment type="similarity">
    <text evidence="8">Belongs to the receptor-recognizing protein gp38 family.</text>
</comment>
<dbReference type="InterPro" id="IPR048291">
    <property type="entry name" value="Gp38_N"/>
</dbReference>
<keyword evidence="3" id="KW-1230">Viral tail fiber protein</keyword>
<evidence type="ECO:0000256" key="1">
    <source>
        <dbReference type="ARBA" id="ARBA00004328"/>
    </source>
</evidence>
<evidence type="ECO:0000256" key="7">
    <source>
        <dbReference type="ARBA" id="ARBA00023296"/>
    </source>
</evidence>